<feature type="transmembrane region" description="Helical" evidence="1">
    <location>
        <begin position="214"/>
        <end position="234"/>
    </location>
</feature>
<feature type="transmembrane region" description="Helical" evidence="1">
    <location>
        <begin position="272"/>
        <end position="292"/>
    </location>
</feature>
<dbReference type="EMBL" id="QGDQ01000043">
    <property type="protein sequence ID" value="PWJ46965.1"/>
    <property type="molecule type" value="Genomic_DNA"/>
</dbReference>
<keyword evidence="1" id="KW-0812">Transmembrane</keyword>
<organism evidence="2 3">
    <name type="scientific">Quadrisphaera granulorum</name>
    <dbReference type="NCBI Taxonomy" id="317664"/>
    <lineage>
        <taxon>Bacteria</taxon>
        <taxon>Bacillati</taxon>
        <taxon>Actinomycetota</taxon>
        <taxon>Actinomycetes</taxon>
        <taxon>Kineosporiales</taxon>
        <taxon>Kineosporiaceae</taxon>
        <taxon>Quadrisphaera</taxon>
    </lineage>
</organism>
<evidence type="ECO:0000256" key="1">
    <source>
        <dbReference type="SAM" id="Phobius"/>
    </source>
</evidence>
<sequence length="339" mass="34698">MDAAGYLRALRAELSDLPADRREEAVDDVRALLADAAAAGRPVEKVIAELGPTAHYRAELGLPPRDESAARRAGVVLLLAAVAISLFGAFFAMTWSTLTSVPWQAGTGQGQLSDLPTGVYPEAIRAAVPAVAVLVTALTALALARTGRDRAVGSWRTSELVALTGASAVAVVGVLTIGGDGWLCLPPVLLLIASGVLPRRLRRTGGGSAAGRRWARAVVVALPGALSVSASLSWRDSSAPVGVLDVAAMLATPLAMMAAGVLVGLGSRIAHVAVVAVGAWAMAAGLITGSLLTLAVWWLGGLWVVIGLVGLLDGTRWAVGRRREAAGRMAAVRGRDAVV</sequence>
<dbReference type="AlphaFoldDB" id="A0A315ZMV3"/>
<gene>
    <name evidence="2" type="ORF">BXY45_1432</name>
</gene>
<keyword evidence="1" id="KW-0472">Membrane</keyword>
<dbReference type="RefSeq" id="WP_109776566.1">
    <property type="nucleotide sequence ID" value="NZ_QGDQ01000043.1"/>
</dbReference>
<comment type="caution">
    <text evidence="2">The sequence shown here is derived from an EMBL/GenBank/DDBJ whole genome shotgun (WGS) entry which is preliminary data.</text>
</comment>
<keyword evidence="1" id="KW-1133">Transmembrane helix</keyword>
<keyword evidence="3" id="KW-1185">Reference proteome</keyword>
<feature type="transmembrane region" description="Helical" evidence="1">
    <location>
        <begin position="123"/>
        <end position="144"/>
    </location>
</feature>
<feature type="transmembrane region" description="Helical" evidence="1">
    <location>
        <begin position="185"/>
        <end position="202"/>
    </location>
</feature>
<feature type="transmembrane region" description="Helical" evidence="1">
    <location>
        <begin position="160"/>
        <end position="179"/>
    </location>
</feature>
<evidence type="ECO:0000313" key="3">
    <source>
        <dbReference type="Proteomes" id="UP000245469"/>
    </source>
</evidence>
<proteinExistence type="predicted"/>
<accession>A0A315ZMV3</accession>
<dbReference type="Proteomes" id="UP000245469">
    <property type="component" value="Unassembled WGS sequence"/>
</dbReference>
<name>A0A315ZMV3_9ACTN</name>
<feature type="transmembrane region" description="Helical" evidence="1">
    <location>
        <begin position="246"/>
        <end position="265"/>
    </location>
</feature>
<reference evidence="2 3" key="1">
    <citation type="submission" date="2018-03" db="EMBL/GenBank/DDBJ databases">
        <title>Genomic Encyclopedia of Archaeal and Bacterial Type Strains, Phase II (KMG-II): from individual species to whole genera.</title>
        <authorList>
            <person name="Goeker M."/>
        </authorList>
    </citation>
    <scope>NUCLEOTIDE SEQUENCE [LARGE SCALE GENOMIC DNA]</scope>
    <source>
        <strain evidence="2 3">DSM 44889</strain>
    </source>
</reference>
<feature type="transmembrane region" description="Helical" evidence="1">
    <location>
        <begin position="298"/>
        <end position="319"/>
    </location>
</feature>
<feature type="transmembrane region" description="Helical" evidence="1">
    <location>
        <begin position="75"/>
        <end position="95"/>
    </location>
</feature>
<evidence type="ECO:0000313" key="2">
    <source>
        <dbReference type="EMBL" id="PWJ46965.1"/>
    </source>
</evidence>
<protein>
    <recommendedName>
        <fullName evidence="4">DUF1700 domain-containing protein</fullName>
    </recommendedName>
</protein>
<dbReference type="Pfam" id="PF22564">
    <property type="entry name" value="HAAS"/>
    <property type="match status" value="1"/>
</dbReference>
<evidence type="ECO:0008006" key="4">
    <source>
        <dbReference type="Google" id="ProtNLM"/>
    </source>
</evidence>